<gene>
    <name evidence="2" type="ORF">AVDCRST_MAG50-3248</name>
</gene>
<dbReference type="AlphaFoldDB" id="A0A6J4J1H0"/>
<protein>
    <submittedName>
        <fullName evidence="2">Uncharacterized protein</fullName>
    </submittedName>
</protein>
<feature type="non-terminal residue" evidence="2">
    <location>
        <position position="138"/>
    </location>
</feature>
<dbReference type="EMBL" id="CADCTF010000152">
    <property type="protein sequence ID" value="CAA9267803.1"/>
    <property type="molecule type" value="Genomic_DNA"/>
</dbReference>
<feature type="region of interest" description="Disordered" evidence="1">
    <location>
        <begin position="1"/>
        <end position="138"/>
    </location>
</feature>
<feature type="compositionally biased region" description="Basic and acidic residues" evidence="1">
    <location>
        <begin position="128"/>
        <end position="138"/>
    </location>
</feature>
<feature type="compositionally biased region" description="Basic residues" evidence="1">
    <location>
        <begin position="47"/>
        <end position="70"/>
    </location>
</feature>
<accession>A0A6J4J1H0</accession>
<feature type="compositionally biased region" description="Basic residues" evidence="1">
    <location>
        <begin position="80"/>
        <end position="102"/>
    </location>
</feature>
<organism evidence="2">
    <name type="scientific">uncultured Acidimicrobiales bacterium</name>
    <dbReference type="NCBI Taxonomy" id="310071"/>
    <lineage>
        <taxon>Bacteria</taxon>
        <taxon>Bacillati</taxon>
        <taxon>Actinomycetota</taxon>
        <taxon>Acidimicrobiia</taxon>
        <taxon>Acidimicrobiales</taxon>
        <taxon>environmental samples</taxon>
    </lineage>
</organism>
<evidence type="ECO:0000256" key="1">
    <source>
        <dbReference type="SAM" id="MobiDB-lite"/>
    </source>
</evidence>
<feature type="non-terminal residue" evidence="2">
    <location>
        <position position="1"/>
    </location>
</feature>
<evidence type="ECO:0000313" key="2">
    <source>
        <dbReference type="EMBL" id="CAA9267803.1"/>
    </source>
</evidence>
<name>A0A6J4J1H0_9ACTN</name>
<proteinExistence type="predicted"/>
<feature type="compositionally biased region" description="Basic residues" evidence="1">
    <location>
        <begin position="1"/>
        <end position="16"/>
    </location>
</feature>
<reference evidence="2" key="1">
    <citation type="submission" date="2020-02" db="EMBL/GenBank/DDBJ databases">
        <authorList>
            <person name="Meier V. D."/>
        </authorList>
    </citation>
    <scope>NUCLEOTIDE SEQUENCE</scope>
    <source>
        <strain evidence="2">AVDCRST_MAG50</strain>
    </source>
</reference>
<sequence length="138" mass="15862">GAGCRTRSRRGAHLGRRAGPGLVDRVPRPGRRPRRRLAAWRGPVPVRPHRRRHDHRPLRRGPHRPQRRPPVRGDRADRSRRARRVGHLRRRARAGGRVRRPRHGSEHLCQGSGRERRRAAHLSGWPGDGRKAGRGDHV</sequence>
<feature type="compositionally biased region" description="Basic residues" evidence="1">
    <location>
        <begin position="28"/>
        <end position="38"/>
    </location>
</feature>